<reference evidence="2" key="1">
    <citation type="submission" date="2016-03" db="EMBL/GenBank/DDBJ databases">
        <authorList>
            <person name="Ploux O."/>
        </authorList>
    </citation>
    <scope>NUCLEOTIDE SEQUENCE [LARGE SCALE GENOMIC DNA]</scope>
</reference>
<accession>A0A142K933</accession>
<dbReference type="RefSeq" id="YP_009301126.1">
    <property type="nucleotide sequence ID" value="NC_031230.1"/>
</dbReference>
<dbReference type="KEGG" id="vg:29125034"/>
<protein>
    <submittedName>
        <fullName evidence="1">Uncharacterized protein</fullName>
    </submittedName>
</protein>
<dbReference type="OrthoDB" id="34674at10239"/>
<sequence length="152" mass="17550">MTTDEQVTPGYEVPSKLTETAIHGRCQHRIKDERGLMSQCDLIHKHKGRHADVLPSGMPRIVWEDHESFSVDDLERKAFEKLKRARDDVYNSFDDAEWAVSELRKAAAECGNERLVRLLDECKVKDYYVEDGIEFPFDDTIEDFMNSLGGTR</sequence>
<evidence type="ECO:0000313" key="1">
    <source>
        <dbReference type="EMBL" id="AMS02616.1"/>
    </source>
</evidence>
<proteinExistence type="predicted"/>
<keyword evidence="2" id="KW-1185">Reference proteome</keyword>
<organism evidence="1 2">
    <name type="scientific">Gordonia phage Yvonnetastic</name>
    <dbReference type="NCBI Taxonomy" id="1821566"/>
    <lineage>
        <taxon>Viruses</taxon>
        <taxon>Duplodnaviria</taxon>
        <taxon>Heunggongvirae</taxon>
        <taxon>Uroviricota</taxon>
        <taxon>Caudoviricetes</taxon>
        <taxon>Yvonnevirus</taxon>
        <taxon>Yvonnevirus yvonnetastic</taxon>
        <taxon>Gordonia virus Yvonnetastic</taxon>
    </lineage>
</organism>
<name>A0A142K933_9CAUD</name>
<gene>
    <name evidence="1" type="primary">72</name>
    <name evidence="1" type="ORF">SEA_YVONNETASTIC_72</name>
</gene>
<dbReference type="GeneID" id="29125034"/>
<dbReference type="EMBL" id="KU963248">
    <property type="protein sequence ID" value="AMS02616.1"/>
    <property type="molecule type" value="Genomic_DNA"/>
</dbReference>
<evidence type="ECO:0000313" key="2">
    <source>
        <dbReference type="Proteomes" id="UP000201371"/>
    </source>
</evidence>
<dbReference type="Proteomes" id="UP000201371">
    <property type="component" value="Segment"/>
</dbReference>